<dbReference type="InterPro" id="IPR006680">
    <property type="entry name" value="Amidohydro-rel"/>
</dbReference>
<comment type="caution">
    <text evidence="3">The sequence shown here is derived from an EMBL/GenBank/DDBJ whole genome shotgun (WGS) entry which is preliminary data.</text>
</comment>
<dbReference type="PANTHER" id="PTHR43794">
    <property type="entry name" value="AMINOHYDROLASE SSNA-RELATED"/>
    <property type="match status" value="1"/>
</dbReference>
<dbReference type="InterPro" id="IPR011059">
    <property type="entry name" value="Metal-dep_hydrolase_composite"/>
</dbReference>
<dbReference type="NCBIfam" id="NF004801">
    <property type="entry name" value="PRK06151.1"/>
    <property type="match status" value="1"/>
</dbReference>
<gene>
    <name evidence="3" type="ORF">Q9R02_10775</name>
</gene>
<accession>A0ABT9IPZ9</accession>
<dbReference type="Gene3D" id="2.30.40.10">
    <property type="entry name" value="Urease, subunit C, domain 1"/>
    <property type="match status" value="1"/>
</dbReference>
<evidence type="ECO:0000313" key="3">
    <source>
        <dbReference type="EMBL" id="MDP5227638.1"/>
    </source>
</evidence>
<dbReference type="Proteomes" id="UP001232725">
    <property type="component" value="Unassembled WGS sequence"/>
</dbReference>
<sequence>MRTRLHARYVLGHHEGDHVIHRDASVVYEDDRIVHVGPSYDGQVDESIDLGNSFIVPGLIDLDAVADLDHIILDCWGDPELRKGHQWSEDYFTNRRQDVFTQEERRLIRKFAMAELILHGVTTAMPIASEVHSSWAETYQDFVDMSEEALELGLRVYLGPSYRGGVHVTRQDGTPDVMWSAAEGEEGLDGARRFAEHAAGLPDLIQPVFAPCRIETMTRELLEKTHELATALDVRVRLHCMQSMRELQLIDAAHGMTPMDLLEEIGMMNERLLVPHAKYMSLESAGRPTDDELRRFASSGASVVHTPLTEARLGYVIDSFDRYVDAGVPMAFGSDCFPPDLIRGMELSSNLAKIMESSFDAGSPADLLRSATTGGADALGRPDLGRLQPGAQADLTVFSFDHPAVGLIEDPVRTLLMHATARDVTMTVVAGRTVMRDGVIPGLDLDALRREAQELFDRMKSRYPERDVHGRDVDTLFPPTFPSAPLS</sequence>
<dbReference type="InterPro" id="IPR032466">
    <property type="entry name" value="Metal_Hydrolase"/>
</dbReference>
<dbReference type="SUPFAM" id="SSF51338">
    <property type="entry name" value="Composite domain of metallo-dependent hydrolases"/>
    <property type="match status" value="2"/>
</dbReference>
<proteinExistence type="predicted"/>
<name>A0ABT9IPZ9_9MICC</name>
<organism evidence="3 4">
    <name type="scientific">Arthrobacter horti</name>
    <dbReference type="NCBI Taxonomy" id="3068273"/>
    <lineage>
        <taxon>Bacteria</taxon>
        <taxon>Bacillati</taxon>
        <taxon>Actinomycetota</taxon>
        <taxon>Actinomycetes</taxon>
        <taxon>Micrococcales</taxon>
        <taxon>Micrococcaceae</taxon>
        <taxon>Arthrobacter</taxon>
    </lineage>
</organism>
<dbReference type="InterPro" id="IPR050287">
    <property type="entry name" value="MTA/SAH_deaminase"/>
</dbReference>
<dbReference type="SUPFAM" id="SSF51556">
    <property type="entry name" value="Metallo-dependent hydrolases"/>
    <property type="match status" value="1"/>
</dbReference>
<evidence type="ECO:0000256" key="1">
    <source>
        <dbReference type="ARBA" id="ARBA00022801"/>
    </source>
</evidence>
<keyword evidence="1" id="KW-0378">Hydrolase</keyword>
<feature type="domain" description="Amidohydrolase-related" evidence="2">
    <location>
        <begin position="110"/>
        <end position="434"/>
    </location>
</feature>
<reference evidence="3 4" key="1">
    <citation type="submission" date="2023-08" db="EMBL/GenBank/DDBJ databases">
        <title>Arthrobacter horti sp. nov., isolated from forest soil.</title>
        <authorList>
            <person name="Park M."/>
        </authorList>
    </citation>
    <scope>NUCLEOTIDE SEQUENCE [LARGE SCALE GENOMIC DNA]</scope>
    <source>
        <strain evidence="3 4">YJM1</strain>
    </source>
</reference>
<keyword evidence="4" id="KW-1185">Reference proteome</keyword>
<protein>
    <submittedName>
        <fullName evidence="3">Chlorohydrolase family protein</fullName>
    </submittedName>
</protein>
<dbReference type="EMBL" id="JAVALS010000006">
    <property type="protein sequence ID" value="MDP5227638.1"/>
    <property type="molecule type" value="Genomic_DNA"/>
</dbReference>
<evidence type="ECO:0000313" key="4">
    <source>
        <dbReference type="Proteomes" id="UP001232725"/>
    </source>
</evidence>
<dbReference type="RefSeq" id="WP_305996689.1">
    <property type="nucleotide sequence ID" value="NZ_JAVALS010000006.1"/>
</dbReference>
<dbReference type="Pfam" id="PF01979">
    <property type="entry name" value="Amidohydro_1"/>
    <property type="match status" value="1"/>
</dbReference>
<dbReference type="Gene3D" id="3.20.20.140">
    <property type="entry name" value="Metal-dependent hydrolases"/>
    <property type="match status" value="1"/>
</dbReference>
<evidence type="ECO:0000259" key="2">
    <source>
        <dbReference type="Pfam" id="PF01979"/>
    </source>
</evidence>
<dbReference type="PANTHER" id="PTHR43794:SF11">
    <property type="entry name" value="AMIDOHYDROLASE-RELATED DOMAIN-CONTAINING PROTEIN"/>
    <property type="match status" value="1"/>
</dbReference>